<protein>
    <submittedName>
        <fullName evidence="2">Uncharacterized protein</fullName>
    </submittedName>
</protein>
<dbReference type="AlphaFoldDB" id="A0A2S3IA65"/>
<sequence>MASRPAALSMEDRTPLDLTSRRRGMHDWAPGCMWRCLRDATETPILLTAACDGPVCGEQIDHTTDAAAASGTSIDRSPGANRLQ</sequence>
<evidence type="ECO:0000313" key="2">
    <source>
        <dbReference type="EMBL" id="PAN39999.1"/>
    </source>
</evidence>
<organism evidence="2">
    <name type="scientific">Panicum hallii</name>
    <dbReference type="NCBI Taxonomy" id="206008"/>
    <lineage>
        <taxon>Eukaryota</taxon>
        <taxon>Viridiplantae</taxon>
        <taxon>Streptophyta</taxon>
        <taxon>Embryophyta</taxon>
        <taxon>Tracheophyta</taxon>
        <taxon>Spermatophyta</taxon>
        <taxon>Magnoliopsida</taxon>
        <taxon>Liliopsida</taxon>
        <taxon>Poales</taxon>
        <taxon>Poaceae</taxon>
        <taxon>PACMAD clade</taxon>
        <taxon>Panicoideae</taxon>
        <taxon>Panicodae</taxon>
        <taxon>Paniceae</taxon>
        <taxon>Panicinae</taxon>
        <taxon>Panicum</taxon>
        <taxon>Panicum sect. Panicum</taxon>
    </lineage>
</organism>
<dbReference type="EMBL" id="CM008052">
    <property type="protein sequence ID" value="PAN39999.1"/>
    <property type="molecule type" value="Genomic_DNA"/>
</dbReference>
<name>A0A2S3IA65_9POAL</name>
<dbReference type="Proteomes" id="UP000243499">
    <property type="component" value="Chromosome 7"/>
</dbReference>
<accession>A0A2S3IA65</accession>
<proteinExistence type="predicted"/>
<gene>
    <name evidence="2" type="ORF">PAHAL_7G284400</name>
</gene>
<feature type="region of interest" description="Disordered" evidence="1">
    <location>
        <begin position="1"/>
        <end position="24"/>
    </location>
</feature>
<reference evidence="2" key="1">
    <citation type="submission" date="2018-04" db="EMBL/GenBank/DDBJ databases">
        <title>WGS assembly of Panicum hallii.</title>
        <authorList>
            <person name="Lovell J."/>
            <person name="Jenkins J."/>
            <person name="Lowry D."/>
            <person name="Mamidi S."/>
            <person name="Sreedasyam A."/>
            <person name="Weng X."/>
            <person name="Barry K."/>
            <person name="Bonette J."/>
            <person name="Campitelli B."/>
            <person name="Daum C."/>
            <person name="Gordon S."/>
            <person name="Gould B."/>
            <person name="Lipzen A."/>
            <person name="Macqueen A."/>
            <person name="Palacio-Mejia J."/>
            <person name="Plott C."/>
            <person name="Shakirov E."/>
            <person name="Shu S."/>
            <person name="Yoshinaga Y."/>
            <person name="Zane M."/>
            <person name="Rokhsar D."/>
            <person name="Grimwood J."/>
            <person name="Schmutz J."/>
            <person name="Juenger T."/>
        </authorList>
    </citation>
    <scope>NUCLEOTIDE SEQUENCE [LARGE SCALE GENOMIC DNA]</scope>
    <source>
        <strain evidence="2">FIL2</strain>
    </source>
</reference>
<evidence type="ECO:0000256" key="1">
    <source>
        <dbReference type="SAM" id="MobiDB-lite"/>
    </source>
</evidence>
<dbReference type="Gramene" id="PAN39999">
    <property type="protein sequence ID" value="PAN39999"/>
    <property type="gene ID" value="PAHAL_7G284400"/>
</dbReference>